<dbReference type="EMBL" id="OOIL02005153">
    <property type="protein sequence ID" value="VFQ94068.1"/>
    <property type="molecule type" value="Genomic_DNA"/>
</dbReference>
<feature type="region of interest" description="Disordered" evidence="3">
    <location>
        <begin position="217"/>
        <end position="251"/>
    </location>
</feature>
<dbReference type="PANTHER" id="PTHR48024:SF9">
    <property type="entry name" value="UBP1-ASSOCIATED PROTEINS 1A-RELATED"/>
    <property type="match status" value="1"/>
</dbReference>
<evidence type="ECO:0000256" key="3">
    <source>
        <dbReference type="SAM" id="MobiDB-lite"/>
    </source>
</evidence>
<evidence type="ECO:0000259" key="4">
    <source>
        <dbReference type="PROSITE" id="PS50102"/>
    </source>
</evidence>
<evidence type="ECO:0000256" key="2">
    <source>
        <dbReference type="PROSITE-ProRule" id="PRU00176"/>
    </source>
</evidence>
<feature type="region of interest" description="Disordered" evidence="3">
    <location>
        <begin position="1"/>
        <end position="106"/>
    </location>
</feature>
<sequence>MAKKRKSRATSRPTADPEPEPVEIQQLQQQLESDLQFEASHQDPEQQAEEELEEEVEGADLDGEEEEEDEGEDTQADLLNTDAETGKENQVAHDVSTGKANGEERKAIDTEVFDDEPLDRVLEPFSKEQLKALVQEAVSKHPDFRENVNTWADKDPAHRKIFVHGLGWDTTTETLTTVFGKYGEIEDCKAVTDKVSGKSKGYAFILFKHRSSARNALKEPQKKIGSRTTSCQLASTGPVPAPPPTSPPVSEYTQRKIFVSNVAADLDPKKLYEFFSKYGEIEEGPMGLDKNTGKPKGFCLFVYKSIESAKKALEEPQKSFEGHTLNCQKAIDGPKQGKGYSHQQQTSYPQHHLQQQYYQHAAKKGKYSGGGGGSANASAGHLMAPAAPSIGINPAMGPAIGQALTALLTSPAAAGLGIGNLLGGLPVNPHGVPPVANNASGYGSQGATSGGYAGHPGVQGGGYQNQPMGQGGVRPQGGAPWRGH</sequence>
<feature type="compositionally biased region" description="Low complexity" evidence="3">
    <location>
        <begin position="22"/>
        <end position="38"/>
    </location>
</feature>
<dbReference type="AlphaFoldDB" id="A0A484N1C7"/>
<keyword evidence="1 2" id="KW-0694">RNA-binding</keyword>
<dbReference type="PANTHER" id="PTHR48024">
    <property type="entry name" value="GEO13361P1-RELATED"/>
    <property type="match status" value="1"/>
</dbReference>
<reference evidence="5 6" key="1">
    <citation type="submission" date="2018-04" db="EMBL/GenBank/DDBJ databases">
        <authorList>
            <person name="Vogel A."/>
        </authorList>
    </citation>
    <scope>NUCLEOTIDE SEQUENCE [LARGE SCALE GENOMIC DNA]</scope>
</reference>
<feature type="region of interest" description="Disordered" evidence="3">
    <location>
        <begin position="447"/>
        <end position="484"/>
    </location>
</feature>
<dbReference type="Gene3D" id="3.30.70.330">
    <property type="match status" value="2"/>
</dbReference>
<dbReference type="Proteomes" id="UP000595140">
    <property type="component" value="Unassembled WGS sequence"/>
</dbReference>
<keyword evidence="6" id="KW-1185">Reference proteome</keyword>
<dbReference type="SMART" id="SM00360">
    <property type="entry name" value="RRM"/>
    <property type="match status" value="2"/>
</dbReference>
<feature type="compositionally biased region" description="Acidic residues" evidence="3">
    <location>
        <begin position="46"/>
        <end position="75"/>
    </location>
</feature>
<evidence type="ECO:0000256" key="1">
    <source>
        <dbReference type="ARBA" id="ARBA00022884"/>
    </source>
</evidence>
<name>A0A484N1C7_9ASTE</name>
<dbReference type="InterPro" id="IPR050886">
    <property type="entry name" value="RNA-binding_reg"/>
</dbReference>
<evidence type="ECO:0000313" key="5">
    <source>
        <dbReference type="EMBL" id="VFQ94068.1"/>
    </source>
</evidence>
<dbReference type="InterPro" id="IPR012677">
    <property type="entry name" value="Nucleotide-bd_a/b_plait_sf"/>
</dbReference>
<dbReference type="PROSITE" id="PS50102">
    <property type="entry name" value="RRM"/>
    <property type="match status" value="2"/>
</dbReference>
<dbReference type="GO" id="GO:0003723">
    <property type="term" value="F:RNA binding"/>
    <property type="evidence" value="ECO:0007669"/>
    <property type="project" value="UniProtKB-UniRule"/>
</dbReference>
<dbReference type="InterPro" id="IPR000504">
    <property type="entry name" value="RRM_dom"/>
</dbReference>
<organism evidence="5 6">
    <name type="scientific">Cuscuta campestris</name>
    <dbReference type="NCBI Taxonomy" id="132261"/>
    <lineage>
        <taxon>Eukaryota</taxon>
        <taxon>Viridiplantae</taxon>
        <taxon>Streptophyta</taxon>
        <taxon>Embryophyta</taxon>
        <taxon>Tracheophyta</taxon>
        <taxon>Spermatophyta</taxon>
        <taxon>Magnoliopsida</taxon>
        <taxon>eudicotyledons</taxon>
        <taxon>Gunneridae</taxon>
        <taxon>Pentapetalae</taxon>
        <taxon>asterids</taxon>
        <taxon>lamiids</taxon>
        <taxon>Solanales</taxon>
        <taxon>Convolvulaceae</taxon>
        <taxon>Cuscuteae</taxon>
        <taxon>Cuscuta</taxon>
        <taxon>Cuscuta subgen. Grammica</taxon>
        <taxon>Cuscuta sect. Cleistogrammica</taxon>
    </lineage>
</organism>
<dbReference type="Pfam" id="PF00076">
    <property type="entry name" value="RRM_1"/>
    <property type="match status" value="2"/>
</dbReference>
<protein>
    <recommendedName>
        <fullName evidence="4">RRM domain-containing protein</fullName>
    </recommendedName>
</protein>
<proteinExistence type="predicted"/>
<dbReference type="SUPFAM" id="SSF54928">
    <property type="entry name" value="RNA-binding domain, RBD"/>
    <property type="match status" value="2"/>
</dbReference>
<gene>
    <name evidence="5" type="ORF">CCAM_LOCUS35844</name>
</gene>
<feature type="domain" description="RRM" evidence="4">
    <location>
        <begin position="159"/>
        <end position="236"/>
    </location>
</feature>
<feature type="domain" description="RRM" evidence="4">
    <location>
        <begin position="255"/>
        <end position="331"/>
    </location>
</feature>
<dbReference type="OrthoDB" id="1875751at2759"/>
<evidence type="ECO:0000313" key="6">
    <source>
        <dbReference type="Proteomes" id="UP000595140"/>
    </source>
</evidence>
<dbReference type="GO" id="GO:0005634">
    <property type="term" value="C:nucleus"/>
    <property type="evidence" value="ECO:0007669"/>
    <property type="project" value="TreeGrafter"/>
</dbReference>
<feature type="compositionally biased region" description="Gly residues" evidence="3">
    <location>
        <begin position="448"/>
        <end position="475"/>
    </location>
</feature>
<accession>A0A484N1C7</accession>
<dbReference type="InterPro" id="IPR035979">
    <property type="entry name" value="RBD_domain_sf"/>
</dbReference>